<comment type="similarity">
    <text evidence="1">Belongs to the OPI10 family.</text>
</comment>
<accession>Q6CKU9</accession>
<evidence type="ECO:0000313" key="5">
    <source>
        <dbReference type="Proteomes" id="UP000000598"/>
    </source>
</evidence>
<dbReference type="Proteomes" id="UP000000598">
    <property type="component" value="Chromosome F"/>
</dbReference>
<name>Q6CKU9_KLULA</name>
<dbReference type="FunCoup" id="Q6CKU9">
    <property type="interactions" value="386"/>
</dbReference>
<dbReference type="Pfam" id="PF21057">
    <property type="entry name" value="Hikeshi-like_C"/>
    <property type="match status" value="1"/>
</dbReference>
<proteinExistence type="inferred from homology"/>
<feature type="domain" description="Hikeshi-like N-terminal" evidence="2">
    <location>
        <begin position="5"/>
        <end position="153"/>
    </location>
</feature>
<dbReference type="KEGG" id="kla:KLLA0_F07953g"/>
<dbReference type="GO" id="GO:0061608">
    <property type="term" value="F:nuclear import signal receptor activity"/>
    <property type="evidence" value="ECO:0007669"/>
    <property type="project" value="TreeGrafter"/>
</dbReference>
<reference evidence="4 5" key="1">
    <citation type="journal article" date="2004" name="Nature">
        <title>Genome evolution in yeasts.</title>
        <authorList>
            <consortium name="Genolevures"/>
            <person name="Dujon B."/>
            <person name="Sherman D."/>
            <person name="Fischer G."/>
            <person name="Durrens P."/>
            <person name="Casaregola S."/>
            <person name="Lafontaine I."/>
            <person name="de Montigny J."/>
            <person name="Marck C."/>
            <person name="Neuveglise C."/>
            <person name="Talla E."/>
            <person name="Goffard N."/>
            <person name="Frangeul L."/>
            <person name="Aigle M."/>
            <person name="Anthouard V."/>
            <person name="Babour A."/>
            <person name="Barbe V."/>
            <person name="Barnay S."/>
            <person name="Blanchin S."/>
            <person name="Beckerich J.M."/>
            <person name="Beyne E."/>
            <person name="Bleykasten C."/>
            <person name="Boisrame A."/>
            <person name="Boyer J."/>
            <person name="Cattolico L."/>
            <person name="Confanioleri F."/>
            <person name="de Daruvar A."/>
            <person name="Despons L."/>
            <person name="Fabre E."/>
            <person name="Fairhead C."/>
            <person name="Ferry-Dumazet H."/>
            <person name="Groppi A."/>
            <person name="Hantraye F."/>
            <person name="Hennequin C."/>
            <person name="Jauniaux N."/>
            <person name="Joyet P."/>
            <person name="Kachouri R."/>
            <person name="Kerrest A."/>
            <person name="Koszul R."/>
            <person name="Lemaire M."/>
            <person name="Lesur I."/>
            <person name="Ma L."/>
            <person name="Muller H."/>
            <person name="Nicaud J.M."/>
            <person name="Nikolski M."/>
            <person name="Oztas S."/>
            <person name="Ozier-Kalogeropoulos O."/>
            <person name="Pellenz S."/>
            <person name="Potier S."/>
            <person name="Richard G.F."/>
            <person name="Straub M.L."/>
            <person name="Suleau A."/>
            <person name="Swennene D."/>
            <person name="Tekaia F."/>
            <person name="Wesolowski-Louvel M."/>
            <person name="Westhof E."/>
            <person name="Wirth B."/>
            <person name="Zeniou-Meyer M."/>
            <person name="Zivanovic I."/>
            <person name="Bolotin-Fukuhara M."/>
            <person name="Thierry A."/>
            <person name="Bouchier C."/>
            <person name="Caudron B."/>
            <person name="Scarpelli C."/>
            <person name="Gaillardin C."/>
            <person name="Weissenbach J."/>
            <person name="Wincker P."/>
            <person name="Souciet J.L."/>
        </authorList>
    </citation>
    <scope>NUCLEOTIDE SEQUENCE [LARGE SCALE GENOMIC DNA]</scope>
    <source>
        <strain evidence="5">ATCC 8585 / CBS 2359 / DSM 70799 / NBRC 1267 / NRRL Y-1140 / WM37</strain>
    </source>
</reference>
<dbReference type="InParanoid" id="Q6CKU9"/>
<dbReference type="AlphaFoldDB" id="Q6CKU9"/>
<dbReference type="PaxDb" id="284590-Q6CKU9"/>
<dbReference type="EMBL" id="CR382126">
    <property type="protein sequence ID" value="CAG98148.1"/>
    <property type="molecule type" value="Genomic_DNA"/>
</dbReference>
<dbReference type="Pfam" id="PF05603">
    <property type="entry name" value="Hikeshi-like_N"/>
    <property type="match status" value="1"/>
</dbReference>
<evidence type="ECO:0000313" key="4">
    <source>
        <dbReference type="EMBL" id="CAG98148.1"/>
    </source>
</evidence>
<evidence type="ECO:0000259" key="3">
    <source>
        <dbReference type="Pfam" id="PF21057"/>
    </source>
</evidence>
<sequence>MFAAIASGNPLQLSTEVPNSNGLQHTIVLSSTKPKSYSHITLFILPNVTFPQEFLATVYFKLNPAEDFKLFGYLGNEKPSAIFKVKLPQANVGNGVTANPSDGLGEIDMEDDVMTDDLNGANANHNISQLIIGISIEPRNDATAKLEQWKAEQAALSSSAGAGAMVLSKNSVQILTAGALAKQYPVVTQELAAKIVQHAYNYLTGFVDAQGNVSIKRFDTWWEKFRVRLQNDATFLDEVTKD</sequence>
<evidence type="ECO:0000259" key="2">
    <source>
        <dbReference type="Pfam" id="PF05603"/>
    </source>
</evidence>
<dbReference type="PANTHER" id="PTHR12925">
    <property type="entry name" value="HIKESHI FAMILY MEMBER"/>
    <property type="match status" value="1"/>
</dbReference>
<keyword evidence="5" id="KW-1185">Reference proteome</keyword>
<dbReference type="InterPro" id="IPR008493">
    <property type="entry name" value="Hikeshi-like_N"/>
</dbReference>
<dbReference type="GO" id="GO:0005829">
    <property type="term" value="C:cytosol"/>
    <property type="evidence" value="ECO:0007669"/>
    <property type="project" value="TreeGrafter"/>
</dbReference>
<dbReference type="HOGENOM" id="CLU_084839_1_0_1"/>
<dbReference type="InterPro" id="IPR048364">
    <property type="entry name" value="Hikeshi-like_C"/>
</dbReference>
<dbReference type="OMA" id="WWAKFER"/>
<dbReference type="PANTHER" id="PTHR12925:SF0">
    <property type="entry name" value="PROTEIN HIKESHI"/>
    <property type="match status" value="1"/>
</dbReference>
<dbReference type="InterPro" id="IPR031318">
    <property type="entry name" value="OPI10"/>
</dbReference>
<dbReference type="GO" id="GO:0005634">
    <property type="term" value="C:nucleus"/>
    <property type="evidence" value="ECO:0007669"/>
    <property type="project" value="TreeGrafter"/>
</dbReference>
<dbReference type="STRING" id="284590.Q6CKU9"/>
<organism evidence="4 5">
    <name type="scientific">Kluyveromyces lactis (strain ATCC 8585 / CBS 2359 / DSM 70799 / NBRC 1267 / NRRL Y-1140 / WM37)</name>
    <name type="common">Yeast</name>
    <name type="synonym">Candida sphaerica</name>
    <dbReference type="NCBI Taxonomy" id="284590"/>
    <lineage>
        <taxon>Eukaryota</taxon>
        <taxon>Fungi</taxon>
        <taxon>Dikarya</taxon>
        <taxon>Ascomycota</taxon>
        <taxon>Saccharomycotina</taxon>
        <taxon>Saccharomycetes</taxon>
        <taxon>Saccharomycetales</taxon>
        <taxon>Saccharomycetaceae</taxon>
        <taxon>Kluyveromyces</taxon>
    </lineage>
</organism>
<evidence type="ECO:0000256" key="1">
    <source>
        <dbReference type="ARBA" id="ARBA00006623"/>
    </source>
</evidence>
<protein>
    <submittedName>
        <fullName evidence="4">KLLA0F07953p</fullName>
    </submittedName>
</protein>
<dbReference type="GO" id="GO:0006606">
    <property type="term" value="P:protein import into nucleus"/>
    <property type="evidence" value="ECO:0007669"/>
    <property type="project" value="TreeGrafter"/>
</dbReference>
<dbReference type="eggNOG" id="KOG4067">
    <property type="taxonomic scope" value="Eukaryota"/>
</dbReference>
<feature type="domain" description="Hikeshi-like C-terminal" evidence="3">
    <location>
        <begin position="188"/>
        <end position="238"/>
    </location>
</feature>
<gene>
    <name evidence="4" type="ORF">KLLA0_F07953g</name>
</gene>